<dbReference type="Pfam" id="PF00069">
    <property type="entry name" value="Pkinase"/>
    <property type="match status" value="1"/>
</dbReference>
<keyword evidence="6" id="KW-0472">Membrane</keyword>
<sequence>MQERTAPPQAGADAGQRVVGDRYQLLTVIGRGGMSTVYLALDTVLNKQWAAKEIRHVEDSVQRELIVQSIVTEANMIKRFDHPAIPRIVDIVDEAGTLYVIMDYVEGRTLEDIIAASGPRPEDDVVDWALQLCDALSYLHSRKPPVIYRDMKPSNVMLKPNGLVELIDFGIAREMHEDGSDVTAARGDTVQLGTRGFAPPEQYGGSGQTDARSDVYALGATMYNLLTGKNPAEPPYTILPVRQVVPELSPGIERIVARATQSDPADRYADCAELAYDLEHYREHDAAYHARLARKWHAFVGLVAATGLFLVLGVSGTVGRIVATNGDFDHWMTIGEQSSHEGEATDAYVRAASIKTGDTAPYFGLIERYRADLSFSLTEERQLRETILPHLAELEGSPDYAELSFEIGKLYWYYYQADEADTVDRDAERGERIRAAELWMRQAAEDPSFEDHDLALTYADIAGFNTEIVPLINEGSDEGLYEPYFERLQALAEANLTEENDVVRLETANLIMDAVRTYPRKFRADGVARGELDGLIDQALELARSTDPTTDVLDAEQARVLEAEGAARESVADAYIDARAVR</sequence>
<dbReference type="AlphaFoldDB" id="A0A921IUL6"/>
<dbReference type="Gene3D" id="3.30.200.20">
    <property type="entry name" value="Phosphorylase Kinase, domain 1"/>
    <property type="match status" value="1"/>
</dbReference>
<organism evidence="8 9">
    <name type="scientific">Enorma phocaeensis</name>
    <dbReference type="NCBI Taxonomy" id="1871019"/>
    <lineage>
        <taxon>Bacteria</taxon>
        <taxon>Bacillati</taxon>
        <taxon>Actinomycetota</taxon>
        <taxon>Coriobacteriia</taxon>
        <taxon>Coriobacteriales</taxon>
        <taxon>Coriobacteriaceae</taxon>
        <taxon>Enorma</taxon>
    </lineage>
</organism>
<evidence type="ECO:0000256" key="4">
    <source>
        <dbReference type="ARBA" id="ARBA00022840"/>
    </source>
</evidence>
<feature type="transmembrane region" description="Helical" evidence="6">
    <location>
        <begin position="298"/>
        <end position="318"/>
    </location>
</feature>
<protein>
    <submittedName>
        <fullName evidence="8">Serine/threonine protein kinase</fullName>
    </submittedName>
</protein>
<dbReference type="GO" id="GO:0004674">
    <property type="term" value="F:protein serine/threonine kinase activity"/>
    <property type="evidence" value="ECO:0007669"/>
    <property type="project" value="UniProtKB-KW"/>
</dbReference>
<keyword evidence="8" id="KW-0723">Serine/threonine-protein kinase</keyword>
<dbReference type="InterPro" id="IPR000719">
    <property type="entry name" value="Prot_kinase_dom"/>
</dbReference>
<evidence type="ECO:0000256" key="1">
    <source>
        <dbReference type="ARBA" id="ARBA00022679"/>
    </source>
</evidence>
<feature type="domain" description="Protein kinase" evidence="7">
    <location>
        <begin position="23"/>
        <end position="292"/>
    </location>
</feature>
<keyword evidence="6" id="KW-0812">Transmembrane</keyword>
<keyword evidence="6" id="KW-1133">Transmembrane helix</keyword>
<evidence type="ECO:0000259" key="7">
    <source>
        <dbReference type="PROSITE" id="PS50011"/>
    </source>
</evidence>
<evidence type="ECO:0000256" key="5">
    <source>
        <dbReference type="PROSITE-ProRule" id="PRU10141"/>
    </source>
</evidence>
<proteinExistence type="predicted"/>
<keyword evidence="2 5" id="KW-0547">Nucleotide-binding</keyword>
<dbReference type="PROSITE" id="PS50011">
    <property type="entry name" value="PROTEIN_KINASE_DOM"/>
    <property type="match status" value="1"/>
</dbReference>
<reference evidence="8" key="2">
    <citation type="submission" date="2021-09" db="EMBL/GenBank/DDBJ databases">
        <authorList>
            <person name="Gilroy R."/>
        </authorList>
    </citation>
    <scope>NUCLEOTIDE SEQUENCE</scope>
    <source>
        <strain evidence="8">ChiHjej13B12-9602</strain>
    </source>
</reference>
<gene>
    <name evidence="8" type="ORF">K8V70_09790</name>
</gene>
<accession>A0A921IUL6</accession>
<dbReference type="PROSITE" id="PS00107">
    <property type="entry name" value="PROTEIN_KINASE_ATP"/>
    <property type="match status" value="1"/>
</dbReference>
<dbReference type="EMBL" id="DYUZ01000035">
    <property type="protein sequence ID" value="HJG38127.1"/>
    <property type="molecule type" value="Genomic_DNA"/>
</dbReference>
<dbReference type="CDD" id="cd14014">
    <property type="entry name" value="STKc_PknB_like"/>
    <property type="match status" value="1"/>
</dbReference>
<dbReference type="InterPro" id="IPR017441">
    <property type="entry name" value="Protein_kinase_ATP_BS"/>
</dbReference>
<dbReference type="InterPro" id="IPR011009">
    <property type="entry name" value="Kinase-like_dom_sf"/>
</dbReference>
<evidence type="ECO:0000313" key="9">
    <source>
        <dbReference type="Proteomes" id="UP000753256"/>
    </source>
</evidence>
<evidence type="ECO:0000256" key="3">
    <source>
        <dbReference type="ARBA" id="ARBA00022777"/>
    </source>
</evidence>
<dbReference type="PANTHER" id="PTHR43289">
    <property type="entry name" value="MITOGEN-ACTIVATED PROTEIN KINASE KINASE KINASE 20-RELATED"/>
    <property type="match status" value="1"/>
</dbReference>
<dbReference type="SMART" id="SM00220">
    <property type="entry name" value="S_TKc"/>
    <property type="match status" value="1"/>
</dbReference>
<feature type="binding site" evidence="5">
    <location>
        <position position="52"/>
    </location>
    <ligand>
        <name>ATP</name>
        <dbReference type="ChEBI" id="CHEBI:30616"/>
    </ligand>
</feature>
<dbReference type="Proteomes" id="UP000753256">
    <property type="component" value="Unassembled WGS sequence"/>
</dbReference>
<dbReference type="GO" id="GO:0005524">
    <property type="term" value="F:ATP binding"/>
    <property type="evidence" value="ECO:0007669"/>
    <property type="project" value="UniProtKB-UniRule"/>
</dbReference>
<dbReference type="PANTHER" id="PTHR43289:SF34">
    <property type="entry name" value="SERINE_THREONINE-PROTEIN KINASE YBDM-RELATED"/>
    <property type="match status" value="1"/>
</dbReference>
<dbReference type="SUPFAM" id="SSF56112">
    <property type="entry name" value="Protein kinase-like (PK-like)"/>
    <property type="match status" value="1"/>
</dbReference>
<evidence type="ECO:0000256" key="6">
    <source>
        <dbReference type="SAM" id="Phobius"/>
    </source>
</evidence>
<dbReference type="InterPro" id="IPR008271">
    <property type="entry name" value="Ser/Thr_kinase_AS"/>
</dbReference>
<name>A0A921IUL6_9ACTN</name>
<dbReference type="Gene3D" id="1.10.510.10">
    <property type="entry name" value="Transferase(Phosphotransferase) domain 1"/>
    <property type="match status" value="1"/>
</dbReference>
<evidence type="ECO:0000256" key="2">
    <source>
        <dbReference type="ARBA" id="ARBA00022741"/>
    </source>
</evidence>
<dbReference type="PROSITE" id="PS00108">
    <property type="entry name" value="PROTEIN_KINASE_ST"/>
    <property type="match status" value="1"/>
</dbReference>
<comment type="caution">
    <text evidence="8">The sequence shown here is derived from an EMBL/GenBank/DDBJ whole genome shotgun (WGS) entry which is preliminary data.</text>
</comment>
<keyword evidence="3 8" id="KW-0418">Kinase</keyword>
<keyword evidence="1" id="KW-0808">Transferase</keyword>
<reference evidence="8" key="1">
    <citation type="journal article" date="2021" name="PeerJ">
        <title>Extensive microbial diversity within the chicken gut microbiome revealed by metagenomics and culture.</title>
        <authorList>
            <person name="Gilroy R."/>
            <person name="Ravi A."/>
            <person name="Getino M."/>
            <person name="Pursley I."/>
            <person name="Horton D.L."/>
            <person name="Alikhan N.F."/>
            <person name="Baker D."/>
            <person name="Gharbi K."/>
            <person name="Hall N."/>
            <person name="Watson M."/>
            <person name="Adriaenssens E.M."/>
            <person name="Foster-Nyarko E."/>
            <person name="Jarju S."/>
            <person name="Secka A."/>
            <person name="Antonio M."/>
            <person name="Oren A."/>
            <person name="Chaudhuri R.R."/>
            <person name="La Ragione R."/>
            <person name="Hildebrand F."/>
            <person name="Pallen M.J."/>
        </authorList>
    </citation>
    <scope>NUCLEOTIDE SEQUENCE</scope>
    <source>
        <strain evidence="8">ChiHjej13B12-9602</strain>
    </source>
</reference>
<dbReference type="RefSeq" id="WP_273191245.1">
    <property type="nucleotide sequence ID" value="NZ_DYUZ01000035.1"/>
</dbReference>
<evidence type="ECO:0000313" key="8">
    <source>
        <dbReference type="EMBL" id="HJG38127.1"/>
    </source>
</evidence>
<keyword evidence="4 5" id="KW-0067">ATP-binding</keyword>